<evidence type="ECO:0000313" key="2">
    <source>
        <dbReference type="Proteomes" id="UP001528823"/>
    </source>
</evidence>
<accession>A0ABT5U951</accession>
<reference evidence="1 2" key="1">
    <citation type="submission" date="2022-11" db="EMBL/GenBank/DDBJ databases">
        <title>Spartinivicinus poritis sp. nov., isolated from scleractinian coral Porites lutea.</title>
        <authorList>
            <person name="Zhang G."/>
            <person name="Cai L."/>
            <person name="Wei Q."/>
        </authorList>
    </citation>
    <scope>NUCLEOTIDE SEQUENCE [LARGE SCALE GENOMIC DNA]</scope>
    <source>
        <strain evidence="1 2">A2-2</strain>
    </source>
</reference>
<keyword evidence="2" id="KW-1185">Reference proteome</keyword>
<protein>
    <submittedName>
        <fullName evidence="1">Uncharacterized protein</fullName>
    </submittedName>
</protein>
<dbReference type="EMBL" id="JAPMOU010000015">
    <property type="protein sequence ID" value="MDE1462904.1"/>
    <property type="molecule type" value="Genomic_DNA"/>
</dbReference>
<comment type="caution">
    <text evidence="1">The sequence shown here is derived from an EMBL/GenBank/DDBJ whole genome shotgun (WGS) entry which is preliminary data.</text>
</comment>
<proteinExistence type="predicted"/>
<dbReference type="RefSeq" id="WP_274689254.1">
    <property type="nucleotide sequence ID" value="NZ_JAPMOU010000015.1"/>
</dbReference>
<gene>
    <name evidence="1" type="ORF">ORQ98_13090</name>
</gene>
<evidence type="ECO:0000313" key="1">
    <source>
        <dbReference type="EMBL" id="MDE1462904.1"/>
    </source>
</evidence>
<dbReference type="Proteomes" id="UP001528823">
    <property type="component" value="Unassembled WGS sequence"/>
</dbReference>
<name>A0ABT5U951_9GAMM</name>
<organism evidence="1 2">
    <name type="scientific">Spartinivicinus poritis</name>
    <dbReference type="NCBI Taxonomy" id="2994640"/>
    <lineage>
        <taxon>Bacteria</taxon>
        <taxon>Pseudomonadati</taxon>
        <taxon>Pseudomonadota</taxon>
        <taxon>Gammaproteobacteria</taxon>
        <taxon>Oceanospirillales</taxon>
        <taxon>Zooshikellaceae</taxon>
        <taxon>Spartinivicinus</taxon>
    </lineage>
</organism>
<sequence length="63" mass="7249">MVTIELDNREVSKKRGYQVAINPELANIKFEHLDQRAESDLNLALPRDIHNSKSCVTVNERND</sequence>